<gene>
    <name evidence="2" type="ORF">KC19_5G064800</name>
</gene>
<protein>
    <recommendedName>
        <fullName evidence="4">Secreted protein</fullName>
    </recommendedName>
</protein>
<comment type="caution">
    <text evidence="2">The sequence shown here is derived from an EMBL/GenBank/DDBJ whole genome shotgun (WGS) entry which is preliminary data.</text>
</comment>
<reference evidence="2" key="1">
    <citation type="submission" date="2020-06" db="EMBL/GenBank/DDBJ databases">
        <title>WGS assembly of Ceratodon purpureus strain R40.</title>
        <authorList>
            <person name="Carey S.B."/>
            <person name="Jenkins J."/>
            <person name="Shu S."/>
            <person name="Lovell J.T."/>
            <person name="Sreedasyam A."/>
            <person name="Maumus F."/>
            <person name="Tiley G.P."/>
            <person name="Fernandez-Pozo N."/>
            <person name="Barry K."/>
            <person name="Chen C."/>
            <person name="Wang M."/>
            <person name="Lipzen A."/>
            <person name="Daum C."/>
            <person name="Saski C.A."/>
            <person name="Payton A.C."/>
            <person name="Mcbreen J.C."/>
            <person name="Conrad R.E."/>
            <person name="Kollar L.M."/>
            <person name="Olsson S."/>
            <person name="Huttunen S."/>
            <person name="Landis J.B."/>
            <person name="Wickett N.J."/>
            <person name="Johnson M.G."/>
            <person name="Rensing S.A."/>
            <person name="Grimwood J."/>
            <person name="Schmutz J."/>
            <person name="Mcdaniel S.F."/>
        </authorList>
    </citation>
    <scope>NUCLEOTIDE SEQUENCE</scope>
    <source>
        <strain evidence="2">R40</strain>
    </source>
</reference>
<evidence type="ECO:0000313" key="2">
    <source>
        <dbReference type="EMBL" id="KAG0576230.1"/>
    </source>
</evidence>
<keyword evidence="1" id="KW-0732">Signal</keyword>
<feature type="chain" id="PRO_5035936221" description="Secreted protein" evidence="1">
    <location>
        <begin position="24"/>
        <end position="72"/>
    </location>
</feature>
<feature type="signal peptide" evidence="1">
    <location>
        <begin position="1"/>
        <end position="23"/>
    </location>
</feature>
<dbReference type="EMBL" id="CM026425">
    <property type="protein sequence ID" value="KAG0576230.1"/>
    <property type="molecule type" value="Genomic_DNA"/>
</dbReference>
<evidence type="ECO:0000313" key="3">
    <source>
        <dbReference type="Proteomes" id="UP000822688"/>
    </source>
</evidence>
<evidence type="ECO:0000256" key="1">
    <source>
        <dbReference type="SAM" id="SignalP"/>
    </source>
</evidence>
<evidence type="ECO:0008006" key="4">
    <source>
        <dbReference type="Google" id="ProtNLM"/>
    </source>
</evidence>
<dbReference type="Proteomes" id="UP000822688">
    <property type="component" value="Chromosome 5"/>
</dbReference>
<proteinExistence type="predicted"/>
<keyword evidence="3" id="KW-1185">Reference proteome</keyword>
<sequence>MIAKGSILATFLMLNSSMWQAGSELAYNFQFAEVFRAVCIVFLKASHDCFLNHLCSSSACSGIETKTSKNEE</sequence>
<organism evidence="2 3">
    <name type="scientific">Ceratodon purpureus</name>
    <name type="common">Fire moss</name>
    <name type="synonym">Dicranum purpureum</name>
    <dbReference type="NCBI Taxonomy" id="3225"/>
    <lineage>
        <taxon>Eukaryota</taxon>
        <taxon>Viridiplantae</taxon>
        <taxon>Streptophyta</taxon>
        <taxon>Embryophyta</taxon>
        <taxon>Bryophyta</taxon>
        <taxon>Bryophytina</taxon>
        <taxon>Bryopsida</taxon>
        <taxon>Dicranidae</taxon>
        <taxon>Pseudoditrichales</taxon>
        <taxon>Ditrichaceae</taxon>
        <taxon>Ceratodon</taxon>
    </lineage>
</organism>
<name>A0A8T0HYI9_CERPU</name>
<dbReference type="AlphaFoldDB" id="A0A8T0HYI9"/>
<accession>A0A8T0HYI9</accession>